<organism evidence="2 3">
    <name type="scientific">Gossypium tomentosum</name>
    <name type="common">Hawaiian cotton</name>
    <name type="synonym">Gossypium sandvicense</name>
    <dbReference type="NCBI Taxonomy" id="34277"/>
    <lineage>
        <taxon>Eukaryota</taxon>
        <taxon>Viridiplantae</taxon>
        <taxon>Streptophyta</taxon>
        <taxon>Embryophyta</taxon>
        <taxon>Tracheophyta</taxon>
        <taxon>Spermatophyta</taxon>
        <taxon>Magnoliopsida</taxon>
        <taxon>eudicotyledons</taxon>
        <taxon>Gunneridae</taxon>
        <taxon>Pentapetalae</taxon>
        <taxon>rosids</taxon>
        <taxon>malvids</taxon>
        <taxon>Malvales</taxon>
        <taxon>Malvaceae</taxon>
        <taxon>Malvoideae</taxon>
        <taxon>Gossypium</taxon>
    </lineage>
</organism>
<evidence type="ECO:0000313" key="2">
    <source>
        <dbReference type="EMBL" id="TYI31452.1"/>
    </source>
</evidence>
<protein>
    <submittedName>
        <fullName evidence="2">Uncharacterized protein</fullName>
    </submittedName>
</protein>
<keyword evidence="1" id="KW-0472">Membrane</keyword>
<evidence type="ECO:0000256" key="1">
    <source>
        <dbReference type="SAM" id="Phobius"/>
    </source>
</evidence>
<keyword evidence="3" id="KW-1185">Reference proteome</keyword>
<proteinExistence type="predicted"/>
<keyword evidence="1" id="KW-0812">Transmembrane</keyword>
<gene>
    <name evidence="2" type="ORF">ES332_A05G452400v1</name>
</gene>
<evidence type="ECO:0000313" key="3">
    <source>
        <dbReference type="Proteomes" id="UP000322667"/>
    </source>
</evidence>
<reference evidence="2 3" key="1">
    <citation type="submission" date="2019-07" db="EMBL/GenBank/DDBJ databases">
        <title>WGS assembly of Gossypium tomentosum.</title>
        <authorList>
            <person name="Chen Z.J."/>
            <person name="Sreedasyam A."/>
            <person name="Ando A."/>
            <person name="Song Q."/>
            <person name="De L."/>
            <person name="Hulse-Kemp A."/>
            <person name="Ding M."/>
            <person name="Ye W."/>
            <person name="Kirkbride R."/>
            <person name="Jenkins J."/>
            <person name="Plott C."/>
            <person name="Lovell J."/>
            <person name="Lin Y.-M."/>
            <person name="Vaughn R."/>
            <person name="Liu B."/>
            <person name="Li W."/>
            <person name="Simpson S."/>
            <person name="Scheffler B."/>
            <person name="Saski C."/>
            <person name="Grover C."/>
            <person name="Hu G."/>
            <person name="Conover J."/>
            <person name="Carlson J."/>
            <person name="Shu S."/>
            <person name="Boston L."/>
            <person name="Williams M."/>
            <person name="Peterson D."/>
            <person name="Mcgee K."/>
            <person name="Jones D."/>
            <person name="Wendel J."/>
            <person name="Stelly D."/>
            <person name="Grimwood J."/>
            <person name="Schmutz J."/>
        </authorList>
    </citation>
    <scope>NUCLEOTIDE SEQUENCE [LARGE SCALE GENOMIC DNA]</scope>
    <source>
        <strain evidence="2">7179.01</strain>
    </source>
</reference>
<dbReference type="EMBL" id="CM017614">
    <property type="protein sequence ID" value="TYI31452.1"/>
    <property type="molecule type" value="Genomic_DNA"/>
</dbReference>
<feature type="transmembrane region" description="Helical" evidence="1">
    <location>
        <begin position="34"/>
        <end position="51"/>
    </location>
</feature>
<name>A0A5D2QTF2_GOSTO</name>
<keyword evidence="1" id="KW-1133">Transmembrane helix</keyword>
<dbReference type="AlphaFoldDB" id="A0A5D2QTF2"/>
<dbReference type="Proteomes" id="UP000322667">
    <property type="component" value="Chromosome A05"/>
</dbReference>
<sequence length="65" mass="7808">MLVYFRFCNSLACTNLVESLLVYLDVYMNVSIKFVYYMLVMCIMLHLKFILDEFDMNDKSIDIVY</sequence>
<accession>A0A5D2QTF2</accession>